<dbReference type="Proteomes" id="UP001275084">
    <property type="component" value="Unassembled WGS sequence"/>
</dbReference>
<feature type="compositionally biased region" description="Polar residues" evidence="1">
    <location>
        <begin position="298"/>
        <end position="311"/>
    </location>
</feature>
<feature type="region of interest" description="Disordered" evidence="1">
    <location>
        <begin position="17"/>
        <end position="37"/>
    </location>
</feature>
<feature type="compositionally biased region" description="Polar residues" evidence="1">
    <location>
        <begin position="375"/>
        <end position="387"/>
    </location>
</feature>
<dbReference type="AlphaFoldDB" id="A0AAJ0HD90"/>
<reference evidence="2" key="1">
    <citation type="journal article" date="2023" name="Mol. Phylogenet. Evol.">
        <title>Genome-scale phylogeny and comparative genomics of the fungal order Sordariales.</title>
        <authorList>
            <person name="Hensen N."/>
            <person name="Bonometti L."/>
            <person name="Westerberg I."/>
            <person name="Brannstrom I.O."/>
            <person name="Guillou S."/>
            <person name="Cros-Aarteil S."/>
            <person name="Calhoun S."/>
            <person name="Haridas S."/>
            <person name="Kuo A."/>
            <person name="Mondo S."/>
            <person name="Pangilinan J."/>
            <person name="Riley R."/>
            <person name="LaButti K."/>
            <person name="Andreopoulos B."/>
            <person name="Lipzen A."/>
            <person name="Chen C."/>
            <person name="Yan M."/>
            <person name="Daum C."/>
            <person name="Ng V."/>
            <person name="Clum A."/>
            <person name="Steindorff A."/>
            <person name="Ohm R.A."/>
            <person name="Martin F."/>
            <person name="Silar P."/>
            <person name="Natvig D.O."/>
            <person name="Lalanne C."/>
            <person name="Gautier V."/>
            <person name="Ament-Velasquez S.L."/>
            <person name="Kruys A."/>
            <person name="Hutchinson M.I."/>
            <person name="Powell A.J."/>
            <person name="Barry K."/>
            <person name="Miller A.N."/>
            <person name="Grigoriev I.V."/>
            <person name="Debuchy R."/>
            <person name="Gladieux P."/>
            <person name="Hiltunen Thoren M."/>
            <person name="Johannesson H."/>
        </authorList>
    </citation>
    <scope>NUCLEOTIDE SEQUENCE</scope>
    <source>
        <strain evidence="2">CBS 955.72</strain>
    </source>
</reference>
<feature type="region of interest" description="Disordered" evidence="1">
    <location>
        <begin position="63"/>
        <end position="106"/>
    </location>
</feature>
<organism evidence="2 3">
    <name type="scientific">Lasiosphaeria hispida</name>
    <dbReference type="NCBI Taxonomy" id="260671"/>
    <lineage>
        <taxon>Eukaryota</taxon>
        <taxon>Fungi</taxon>
        <taxon>Dikarya</taxon>
        <taxon>Ascomycota</taxon>
        <taxon>Pezizomycotina</taxon>
        <taxon>Sordariomycetes</taxon>
        <taxon>Sordariomycetidae</taxon>
        <taxon>Sordariales</taxon>
        <taxon>Lasiosphaeriaceae</taxon>
        <taxon>Lasiosphaeria</taxon>
    </lineage>
</organism>
<keyword evidence="3" id="KW-1185">Reference proteome</keyword>
<evidence type="ECO:0000256" key="1">
    <source>
        <dbReference type="SAM" id="MobiDB-lite"/>
    </source>
</evidence>
<reference evidence="2" key="2">
    <citation type="submission" date="2023-06" db="EMBL/GenBank/DDBJ databases">
        <authorList>
            <consortium name="Lawrence Berkeley National Laboratory"/>
            <person name="Haridas S."/>
            <person name="Hensen N."/>
            <person name="Bonometti L."/>
            <person name="Westerberg I."/>
            <person name="Brannstrom I.O."/>
            <person name="Guillou S."/>
            <person name="Cros-Aarteil S."/>
            <person name="Calhoun S."/>
            <person name="Kuo A."/>
            <person name="Mondo S."/>
            <person name="Pangilinan J."/>
            <person name="Riley R."/>
            <person name="Labutti K."/>
            <person name="Andreopoulos B."/>
            <person name="Lipzen A."/>
            <person name="Chen C."/>
            <person name="Yanf M."/>
            <person name="Daum C."/>
            <person name="Ng V."/>
            <person name="Clum A."/>
            <person name="Steindorff A."/>
            <person name="Ohm R."/>
            <person name="Martin F."/>
            <person name="Silar P."/>
            <person name="Natvig D."/>
            <person name="Lalanne C."/>
            <person name="Gautier V."/>
            <person name="Ament-Velasquez S.L."/>
            <person name="Kruys A."/>
            <person name="Hutchinson M.I."/>
            <person name="Powell A.J."/>
            <person name="Barry K."/>
            <person name="Miller A.N."/>
            <person name="Grigoriev I.V."/>
            <person name="Debuchy R."/>
            <person name="Gladieux P."/>
            <person name="Thoren M.H."/>
            <person name="Johannesson H."/>
        </authorList>
    </citation>
    <scope>NUCLEOTIDE SEQUENCE</scope>
    <source>
        <strain evidence="2">CBS 955.72</strain>
    </source>
</reference>
<feature type="compositionally biased region" description="Basic residues" evidence="1">
    <location>
        <begin position="22"/>
        <end position="31"/>
    </location>
</feature>
<feature type="compositionally biased region" description="Polar residues" evidence="1">
    <location>
        <begin position="346"/>
        <end position="356"/>
    </location>
</feature>
<name>A0AAJ0HD90_9PEZI</name>
<comment type="caution">
    <text evidence="2">The sequence shown here is derived from an EMBL/GenBank/DDBJ whole genome shotgun (WGS) entry which is preliminary data.</text>
</comment>
<feature type="region of interest" description="Disordered" evidence="1">
    <location>
        <begin position="298"/>
        <end position="400"/>
    </location>
</feature>
<evidence type="ECO:0000313" key="2">
    <source>
        <dbReference type="EMBL" id="KAK3347129.1"/>
    </source>
</evidence>
<proteinExistence type="predicted"/>
<gene>
    <name evidence="2" type="ORF">B0T25DRAFT_294789</name>
</gene>
<feature type="region of interest" description="Disordered" evidence="1">
    <location>
        <begin position="145"/>
        <end position="177"/>
    </location>
</feature>
<sequence>MPILRSRPSILKNIGICSRSKSPSRKVRKRQSGSSSHAIELDIIGEAGVQFFEKAGDWFKNPYRRRASTSSSRFRTPNPHPGRGMRYEEDGDDEEDEGSLRPLPSFLGNYATFEDNGRVLATPARSTRLEDDEDPEEMLPIPASMLFPTSHNPKGKGRAPEQTSVGDDSDAGSCKDSVSVSASRSSWDHANAMADFENDNPVRLQCPNRRTVTIMPPSPEVVEPCVAHIEDPNGNILYAPERPARFAVPGSPSSSSNVEWVTPPQTRYSDFNTSETGSVIYDGGNLVNALLIINDPTQETPVQDAPSTPSVTAKEAPEEACENILPLLAQEAPSSPPTPRARNETSETAPPQNITKSLYPPPAGPVAQALIHHLNSPTSSPLRQTVPSPLKTPRGNPHHG</sequence>
<evidence type="ECO:0000313" key="3">
    <source>
        <dbReference type="Proteomes" id="UP001275084"/>
    </source>
</evidence>
<accession>A0AAJ0HD90</accession>
<dbReference type="EMBL" id="JAUIQD010000006">
    <property type="protein sequence ID" value="KAK3347129.1"/>
    <property type="molecule type" value="Genomic_DNA"/>
</dbReference>
<protein>
    <submittedName>
        <fullName evidence="2">Uncharacterized protein</fullName>
    </submittedName>
</protein>